<protein>
    <submittedName>
        <fullName evidence="2">Uncharacterized protein</fullName>
    </submittedName>
</protein>
<feature type="region of interest" description="Disordered" evidence="1">
    <location>
        <begin position="77"/>
        <end position="101"/>
    </location>
</feature>
<keyword evidence="3" id="KW-1185">Reference proteome</keyword>
<evidence type="ECO:0000313" key="2">
    <source>
        <dbReference type="EMBL" id="KZP26083.1"/>
    </source>
</evidence>
<reference evidence="2 3" key="1">
    <citation type="journal article" date="2016" name="Mol. Biol. Evol.">
        <title>Comparative Genomics of Early-Diverging Mushroom-Forming Fungi Provides Insights into the Origins of Lignocellulose Decay Capabilities.</title>
        <authorList>
            <person name="Nagy L.G."/>
            <person name="Riley R."/>
            <person name="Tritt A."/>
            <person name="Adam C."/>
            <person name="Daum C."/>
            <person name="Floudas D."/>
            <person name="Sun H."/>
            <person name="Yadav J.S."/>
            <person name="Pangilinan J."/>
            <person name="Larsson K.H."/>
            <person name="Matsuura K."/>
            <person name="Barry K."/>
            <person name="Labutti K."/>
            <person name="Kuo R."/>
            <person name="Ohm R.A."/>
            <person name="Bhattacharya S.S."/>
            <person name="Shirouzu T."/>
            <person name="Yoshinaga Y."/>
            <person name="Martin F.M."/>
            <person name="Grigoriev I.V."/>
            <person name="Hibbett D.S."/>
        </authorList>
    </citation>
    <scope>NUCLEOTIDE SEQUENCE [LARGE SCALE GENOMIC DNA]</scope>
    <source>
        <strain evidence="2 3">CBS 109695</strain>
    </source>
</reference>
<evidence type="ECO:0000256" key="1">
    <source>
        <dbReference type="SAM" id="MobiDB-lite"/>
    </source>
</evidence>
<dbReference type="EMBL" id="KV417517">
    <property type="protein sequence ID" value="KZP26083.1"/>
    <property type="molecule type" value="Genomic_DNA"/>
</dbReference>
<proteinExistence type="predicted"/>
<dbReference type="Proteomes" id="UP000076532">
    <property type="component" value="Unassembled WGS sequence"/>
</dbReference>
<evidence type="ECO:0000313" key="3">
    <source>
        <dbReference type="Proteomes" id="UP000076532"/>
    </source>
</evidence>
<name>A0A166PGY7_9AGAM</name>
<sequence>MCASRFRFLLSPFCCIPLAALFSLSLPFDSRYSRFQTTTRRPTVLPNPHVAHASCPVHRSLFADHRGGRGRVREGRLIGRTSHSNSPQLNPDPAGPARPSCLEPNVARARLATWDIGRRSHM</sequence>
<accession>A0A166PGY7</accession>
<organism evidence="2 3">
    <name type="scientific">Athelia psychrophila</name>
    <dbReference type="NCBI Taxonomy" id="1759441"/>
    <lineage>
        <taxon>Eukaryota</taxon>
        <taxon>Fungi</taxon>
        <taxon>Dikarya</taxon>
        <taxon>Basidiomycota</taxon>
        <taxon>Agaricomycotina</taxon>
        <taxon>Agaricomycetes</taxon>
        <taxon>Agaricomycetidae</taxon>
        <taxon>Atheliales</taxon>
        <taxon>Atheliaceae</taxon>
        <taxon>Athelia</taxon>
    </lineage>
</organism>
<dbReference type="AlphaFoldDB" id="A0A166PGY7"/>
<gene>
    <name evidence="2" type="ORF">FIBSPDRAFT_364550</name>
</gene>